<protein>
    <submittedName>
        <fullName evidence="3">Flavin reductase (DIM6/NTAB) family NADH-FMN oxidoreductase RutF</fullName>
    </submittedName>
</protein>
<organism evidence="3 4">
    <name type="scientific">Breznakia pachnodae</name>
    <dbReference type="NCBI Taxonomy" id="265178"/>
    <lineage>
        <taxon>Bacteria</taxon>
        <taxon>Bacillati</taxon>
        <taxon>Bacillota</taxon>
        <taxon>Erysipelotrichia</taxon>
        <taxon>Erysipelotrichales</taxon>
        <taxon>Erysipelotrichaceae</taxon>
        <taxon>Breznakia</taxon>
    </lineage>
</organism>
<comment type="similarity">
    <text evidence="1">Belongs to the flavoredoxin family.</text>
</comment>
<dbReference type="PANTHER" id="PTHR43567:SF5">
    <property type="entry name" value="HYPOTHETICAL CYTOSOLIC PROTEIN"/>
    <property type="match status" value="1"/>
</dbReference>
<comment type="caution">
    <text evidence="3">The sequence shown here is derived from an EMBL/GenBank/DDBJ whole genome shotgun (WGS) entry which is preliminary data.</text>
</comment>
<accession>A0ABU0E4H1</accession>
<dbReference type="Gene3D" id="2.30.110.10">
    <property type="entry name" value="Electron Transport, Fmn-binding Protein, Chain A"/>
    <property type="match status" value="1"/>
</dbReference>
<name>A0ABU0E4H1_9FIRM</name>
<evidence type="ECO:0000256" key="1">
    <source>
        <dbReference type="ARBA" id="ARBA00038054"/>
    </source>
</evidence>
<gene>
    <name evidence="3" type="ORF">J2S15_002460</name>
</gene>
<evidence type="ECO:0000313" key="4">
    <source>
        <dbReference type="Proteomes" id="UP001230220"/>
    </source>
</evidence>
<keyword evidence="4" id="KW-1185">Reference proteome</keyword>
<dbReference type="EMBL" id="JAUSUR010000004">
    <property type="protein sequence ID" value="MDQ0361710.1"/>
    <property type="molecule type" value="Genomic_DNA"/>
</dbReference>
<dbReference type="InterPro" id="IPR002563">
    <property type="entry name" value="Flavin_Rdtase-like_dom"/>
</dbReference>
<sequence length="161" mass="18756">MKPNEIKQNVFELIGKDWCLIAASKDDHYNMMTASWGGLGVLWNKSVATIYIRPQRYTKEFVDDSEYFTLSFFDESYRKMLSVMGSKSGRDIDKENYEGLHGSIKDGAVYFEEAKLTLKCRKIYQDTLKSECFLDDSIEGHYPTQDYHDVYIGEILEVIER</sequence>
<evidence type="ECO:0000313" key="3">
    <source>
        <dbReference type="EMBL" id="MDQ0361710.1"/>
    </source>
</evidence>
<feature type="domain" description="Flavin reductase like" evidence="2">
    <location>
        <begin position="19"/>
        <end position="158"/>
    </location>
</feature>
<dbReference type="Pfam" id="PF01613">
    <property type="entry name" value="Flavin_Reduct"/>
    <property type="match status" value="1"/>
</dbReference>
<dbReference type="SUPFAM" id="SSF50475">
    <property type="entry name" value="FMN-binding split barrel"/>
    <property type="match status" value="1"/>
</dbReference>
<dbReference type="PANTHER" id="PTHR43567">
    <property type="entry name" value="FLAVOREDOXIN-RELATED-RELATED"/>
    <property type="match status" value="1"/>
</dbReference>
<dbReference type="Proteomes" id="UP001230220">
    <property type="component" value="Unassembled WGS sequence"/>
</dbReference>
<evidence type="ECO:0000259" key="2">
    <source>
        <dbReference type="Pfam" id="PF01613"/>
    </source>
</evidence>
<reference evidence="3 4" key="1">
    <citation type="submission" date="2023-07" db="EMBL/GenBank/DDBJ databases">
        <title>Genomic Encyclopedia of Type Strains, Phase IV (KMG-IV): sequencing the most valuable type-strain genomes for metagenomic binning, comparative biology and taxonomic classification.</title>
        <authorList>
            <person name="Goeker M."/>
        </authorList>
    </citation>
    <scope>NUCLEOTIDE SEQUENCE [LARGE SCALE GENOMIC DNA]</scope>
    <source>
        <strain evidence="3 4">DSM 16784</strain>
    </source>
</reference>
<dbReference type="InterPro" id="IPR012349">
    <property type="entry name" value="Split_barrel_FMN-bd"/>
</dbReference>
<dbReference type="InterPro" id="IPR052174">
    <property type="entry name" value="Flavoredoxin"/>
</dbReference>
<proteinExistence type="inferred from homology"/>
<dbReference type="RefSeq" id="WP_307408670.1">
    <property type="nucleotide sequence ID" value="NZ_JAUSUR010000004.1"/>
</dbReference>